<keyword evidence="7" id="KW-0694">RNA-binding</keyword>
<organism evidence="10">
    <name type="scientific">Cryptosporidium canis</name>
    <dbReference type="NCBI Taxonomy" id="195482"/>
    <lineage>
        <taxon>Eukaryota</taxon>
        <taxon>Sar</taxon>
        <taxon>Alveolata</taxon>
        <taxon>Apicomplexa</taxon>
        <taxon>Conoidasida</taxon>
        <taxon>Coccidia</taxon>
        <taxon>Eucoccidiorida</taxon>
        <taxon>Eimeriorina</taxon>
        <taxon>Cryptosporidiidae</taxon>
        <taxon>Cryptosporidium</taxon>
    </lineage>
</organism>
<dbReference type="OrthoDB" id="21550at2759"/>
<keyword evidence="8" id="KW-0539">Nucleus</keyword>
<comment type="similarity">
    <text evidence="2">Belongs to the NAF1 family.</text>
</comment>
<feature type="compositionally biased region" description="Acidic residues" evidence="9">
    <location>
        <begin position="148"/>
        <end position="158"/>
    </location>
</feature>
<evidence type="ECO:0000256" key="4">
    <source>
        <dbReference type="ARBA" id="ARBA00022517"/>
    </source>
</evidence>
<dbReference type="GO" id="GO:0000493">
    <property type="term" value="P:box H/ACA snoRNP assembly"/>
    <property type="evidence" value="ECO:0007669"/>
    <property type="project" value="InterPro"/>
</dbReference>
<evidence type="ECO:0000256" key="7">
    <source>
        <dbReference type="ARBA" id="ARBA00022884"/>
    </source>
</evidence>
<sequence length="685" mass="75825">MDSKSGELCEGQIVIDGETEIDDLLLASKFAELENYKSASILTEVQSSRARRPLYERSSEDVDIMLTDEEYNRSDDNGYKSSEDEDKEIQELVRKEMIYRRKTPEGPSSKHEGLGEKLSDGYLSQFGISLEKSKGAKGVLSDISECENEIAESEDEAVGEGRSSRAGKDGGADNAEDKQSWLPNIEILDMPEKVDVSLPCEFVGEIYSVINDGAIFGMEGIFIVKSDPTTIILDLGSILCLEDKTIVGAIIDTFGPVTSPFYVLSKQNSVDQNLLQIGTRIYCDRIHSTIVGKAGKLKSSYLSSTSPVSKKNTLFTTNPSKSPFSNKEFKKDPKSKVQSSNRSNSKDDTSVGSEYDNGEMPHGYYNEEEDEDDGQEESGDDISAGMNGLSIRKFVEKYENLGYIQESAVEDFITSKGLANRQKEPPKHSNPGQSGRNRNNRRPQNQRGQSSLGMLQHRNDNGADMFRRPINVGVYFGQSSPTNFEHGFVNPNQLGQNSGQIPGAGLGYNGTSHPLPSYHAGYNQPLYKAPENTFIPQGIQHNTLPMYYNGNNSSEFPIHHHQYQHPHPPPPQTQHIHHILSQGPHFHSPFYQETEGTQHQNVQISYQNQNPTHAPAGFEGNQYMINGHYTNNNQILGNSFIYTSNNAAQPGFPPKTSAGNYIEGVAGSISGEANFPPNNLNRHNM</sequence>
<dbReference type="InterPro" id="IPR040309">
    <property type="entry name" value="Naf1"/>
</dbReference>
<feature type="compositionally biased region" description="Low complexity" evidence="9">
    <location>
        <begin position="429"/>
        <end position="451"/>
    </location>
</feature>
<protein>
    <recommendedName>
        <fullName evidence="3">H/ACA ribonucleoprotein complex non-core subunit NAF1</fullName>
    </recommendedName>
</protein>
<keyword evidence="6" id="KW-0597">Phosphoprotein</keyword>
<dbReference type="PANTHER" id="PTHR31633:SF1">
    <property type="entry name" value="H_ACA RIBONUCLEOPROTEIN COMPLEX NON-CORE SUBUNIT NAF1"/>
    <property type="match status" value="1"/>
</dbReference>
<dbReference type="GO" id="GO:0005634">
    <property type="term" value="C:nucleus"/>
    <property type="evidence" value="ECO:0007669"/>
    <property type="project" value="UniProtKB-SubCell"/>
</dbReference>
<accession>A0A9D5DJB8</accession>
<comment type="caution">
    <text evidence="10">The sequence shown here is derived from an EMBL/GenBank/DDBJ whole genome shotgun (WGS) entry which is preliminary data.</text>
</comment>
<feature type="compositionally biased region" description="Polar residues" evidence="9">
    <location>
        <begin position="303"/>
        <end position="325"/>
    </location>
</feature>
<dbReference type="PANTHER" id="PTHR31633">
    <property type="entry name" value="H/ACA RIBONUCLEOPROTEIN COMPLEX NON-CORE SUBUNIT NAF1"/>
    <property type="match status" value="1"/>
</dbReference>
<dbReference type="InterPro" id="IPR038664">
    <property type="entry name" value="Gar1/Naf1_Cbf5-bd_sf"/>
</dbReference>
<dbReference type="GO" id="GO:0001522">
    <property type="term" value="P:pseudouridine synthesis"/>
    <property type="evidence" value="ECO:0007669"/>
    <property type="project" value="InterPro"/>
</dbReference>
<dbReference type="GO" id="GO:0006364">
    <property type="term" value="P:rRNA processing"/>
    <property type="evidence" value="ECO:0007669"/>
    <property type="project" value="UniProtKB-KW"/>
</dbReference>
<dbReference type="SUPFAM" id="SSF50447">
    <property type="entry name" value="Translation proteins"/>
    <property type="match status" value="1"/>
</dbReference>
<feature type="region of interest" description="Disordered" evidence="9">
    <location>
        <begin position="417"/>
        <end position="464"/>
    </location>
</feature>
<evidence type="ECO:0000256" key="1">
    <source>
        <dbReference type="ARBA" id="ARBA00004123"/>
    </source>
</evidence>
<dbReference type="Pfam" id="PF04410">
    <property type="entry name" value="Gar1"/>
    <property type="match status" value="1"/>
</dbReference>
<dbReference type="Proteomes" id="UP001067231">
    <property type="component" value="Unassembled WGS sequence"/>
</dbReference>
<dbReference type="AlphaFoldDB" id="A0A9D5DJB8"/>
<evidence type="ECO:0000256" key="2">
    <source>
        <dbReference type="ARBA" id="ARBA00009801"/>
    </source>
</evidence>
<proteinExistence type="inferred from homology"/>
<dbReference type="EMBL" id="JAPCXC010000005">
    <property type="protein sequence ID" value="KAJ1612710.1"/>
    <property type="molecule type" value="Genomic_DNA"/>
</dbReference>
<keyword evidence="5" id="KW-0698">rRNA processing</keyword>
<dbReference type="GO" id="GO:0005732">
    <property type="term" value="C:sno(s)RNA-containing ribonucleoprotein complex"/>
    <property type="evidence" value="ECO:0007669"/>
    <property type="project" value="InterPro"/>
</dbReference>
<name>A0A9D5DJB8_9CRYT</name>
<comment type="subcellular location">
    <subcellularLocation>
        <location evidence="1">Nucleus</location>
    </subcellularLocation>
</comment>
<feature type="region of interest" description="Disordered" evidence="9">
    <location>
        <begin position="148"/>
        <end position="177"/>
    </location>
</feature>
<dbReference type="InterPro" id="IPR007504">
    <property type="entry name" value="H/ACA_rnp_Gar1/Naf1"/>
</dbReference>
<evidence type="ECO:0000256" key="3">
    <source>
        <dbReference type="ARBA" id="ARBA00021438"/>
    </source>
</evidence>
<evidence type="ECO:0000256" key="9">
    <source>
        <dbReference type="SAM" id="MobiDB-lite"/>
    </source>
</evidence>
<dbReference type="InterPro" id="IPR009000">
    <property type="entry name" value="Transl_B-barrel_sf"/>
</dbReference>
<feature type="compositionally biased region" description="Acidic residues" evidence="9">
    <location>
        <begin position="366"/>
        <end position="380"/>
    </location>
</feature>
<evidence type="ECO:0000256" key="5">
    <source>
        <dbReference type="ARBA" id="ARBA00022552"/>
    </source>
</evidence>
<evidence type="ECO:0000256" key="6">
    <source>
        <dbReference type="ARBA" id="ARBA00022553"/>
    </source>
</evidence>
<dbReference type="GO" id="GO:0003723">
    <property type="term" value="F:RNA binding"/>
    <property type="evidence" value="ECO:0007669"/>
    <property type="project" value="UniProtKB-KW"/>
</dbReference>
<keyword evidence="4" id="KW-0690">Ribosome biogenesis</keyword>
<reference evidence="10" key="1">
    <citation type="submission" date="2022-10" db="EMBL/GenBank/DDBJ databases">
        <title>Adaptive evolution leads to modifications in subtelomeric GC content in a zoonotic Cryptosporidium species.</title>
        <authorList>
            <person name="Li J."/>
            <person name="Feng Y."/>
            <person name="Xiao L."/>
        </authorList>
    </citation>
    <scope>NUCLEOTIDE SEQUENCE</scope>
    <source>
        <strain evidence="10">33844</strain>
    </source>
</reference>
<feature type="compositionally biased region" description="Basic and acidic residues" evidence="9">
    <location>
        <begin position="162"/>
        <end position="177"/>
    </location>
</feature>
<evidence type="ECO:0000256" key="8">
    <source>
        <dbReference type="ARBA" id="ARBA00023242"/>
    </source>
</evidence>
<gene>
    <name evidence="10" type="ORF">OJ253_470</name>
</gene>
<evidence type="ECO:0000313" key="10">
    <source>
        <dbReference type="EMBL" id="KAJ1612710.1"/>
    </source>
</evidence>
<dbReference type="Gene3D" id="2.40.10.230">
    <property type="entry name" value="Probable tRNA pseudouridine synthase domain"/>
    <property type="match status" value="1"/>
</dbReference>
<feature type="region of interest" description="Disordered" evidence="9">
    <location>
        <begin position="303"/>
        <end position="384"/>
    </location>
</feature>